<dbReference type="SUPFAM" id="SSF53474">
    <property type="entry name" value="alpha/beta-Hydrolases"/>
    <property type="match status" value="1"/>
</dbReference>
<dbReference type="InterPro" id="IPR036691">
    <property type="entry name" value="Endo/exonu/phosph_ase_sf"/>
</dbReference>
<dbReference type="Proteomes" id="UP000655225">
    <property type="component" value="Unassembled WGS sequence"/>
</dbReference>
<name>A0A834YHX7_TETSI</name>
<dbReference type="PANTHER" id="PTHR47759">
    <property type="entry name" value="OS04G0509100 PROTEIN"/>
    <property type="match status" value="1"/>
</dbReference>
<keyword evidence="4" id="KW-1185">Reference proteome</keyword>
<evidence type="ECO:0000256" key="2">
    <source>
        <dbReference type="SAM" id="MobiDB-lite"/>
    </source>
</evidence>
<proteinExistence type="inferred from homology"/>
<reference evidence="3 4" key="1">
    <citation type="submission" date="2020-04" db="EMBL/GenBank/DDBJ databases">
        <title>Plant Genome Project.</title>
        <authorList>
            <person name="Zhang R.-G."/>
        </authorList>
    </citation>
    <scope>NUCLEOTIDE SEQUENCE [LARGE SCALE GENOMIC DNA]</scope>
    <source>
        <strain evidence="3">YNK0</strain>
        <tissue evidence="3">Leaf</tissue>
    </source>
</reference>
<dbReference type="OrthoDB" id="438440at2759"/>
<dbReference type="Gene3D" id="3.40.50.1820">
    <property type="entry name" value="alpha/beta hydrolase"/>
    <property type="match status" value="1"/>
</dbReference>
<dbReference type="Gene3D" id="3.60.10.10">
    <property type="entry name" value="Endonuclease/exonuclease/phosphatase"/>
    <property type="match status" value="1"/>
</dbReference>
<dbReference type="EMBL" id="JABCRI010000020">
    <property type="protein sequence ID" value="KAF8388315.1"/>
    <property type="molecule type" value="Genomic_DNA"/>
</dbReference>
<accession>A0A834YHX7</accession>
<evidence type="ECO:0000313" key="4">
    <source>
        <dbReference type="Proteomes" id="UP000655225"/>
    </source>
</evidence>
<sequence>MAVGSCAPSRSFLQLSTLNTWKHEKTYGAHLASRGGNYSFCCFCNLNSVKEQDPVEEVTERPLFDINLAVILAGFAFEAYSSPPENVGRREVDGAGCHTVFLSEWFLREVYDGQLFIKLKKGVDFPAMDPWDQFSAQKIMHFIIAVVALQLVTWKVCFQGTSDPYVVMQLDGQVAAWDANLVTPHKRMGNASISLESFCDGNLHEVLVELEGMGGGGKIHLEIGQICGSLVAVHPSTKERSDLATAKIQIRGDVREIPRIIALNFHSLFYLIEISTWEDDASGMCKVSSVSTEIRQQASLSSPICGVSDPYPLDDRLVGGTELGAELSTKGASFEFNLKSKGRRTWRNRLCGVRRKKLRAQRRDPFSWVGESLLASGDLKPSTDFGRDSAGDAHLHPPGVSHPSGRSPKAWADSWGPQGFVDVNALGSARDGLGQVVSLRVAPVGLVDPVSSGADPNCFRLGPVAPFIPSSSVVEIPELSRRRMWPELGFEFSSVGKADRSQQIPLEVEHEVGGGSEERDSAAACDRILQRTDFEGSVPLGKGMEQFFGGRRSQVEEGEQGGRLLRGGSAGLERLQKGLSSACFSQVYRRRERLSSRVQRGRRLKSIVINPTLSPLSVTSVIPTQHFRSTGRFRLLRRSCSGDSLGSSQESLAVLRTDKSEPVEMGFDGKLRATGVGLSGQDGVSEQSVSFTDADGLSQSDSVVRDSFDNFLAVPPGDGVSLEDRDDQLSVSENSQEGSSDEEGLWRLQGAELEMEEASIVELANGVVNPAGWRLRKMKILSWNVWGLGRGERRLDVRGMLRKVKPNLIAFQETKLEEIADGVVVEMVDMRVRELQLRLNALDSKEEMVCFQVKYKSFDEIDEEKQWWRIPFVSDFLRKNSFESALKMVVGSETVQARQFVQYAFGQLKSFNDSYLQKDWLSKSGSYITEGFGKSNNSVAVSDMPSEQESSSEGSLDDTSSTEERNILEDLTNNGDRGSRGSSSLETHVDEATQSDKYYWKNFADVMNQTIVKKLGLPVPEKIKWDGFDLLNKIGKQSREIAEAGYIESGLATPKSQDVNDATTGPPTINMIQSSVPDIKKASWDVLRQTDSVLGALMVLTATFSQQNKGERLVGKDETGKDASIIVEDGASGYSTNEKAGISPDGSVYDETKAEEMKALFSTAESAMEAWAMLAISLGHPSFIKSEFEKICFLDNPSTDTQVAIWRDSARKRLVVAFRGTEQTKWKDLLTDLMLVPAGLNPERIGGDFKQEVQVHSGFLSAYDSVRTRILSLIKLSIEFTEKFEDIVFLGVVFEGNLYGPSDLKVLETMPTRAEIYAKLLGSLQSPTLVLVSMLQVPASDLLMVLKGVSSEFGRG</sequence>
<dbReference type="PANTHER" id="PTHR47759:SF2">
    <property type="entry name" value="TRIGLYCERIDE LIPASE"/>
    <property type="match status" value="1"/>
</dbReference>
<dbReference type="InterPro" id="IPR043141">
    <property type="entry name" value="Ribosomal_uL10-like_sf"/>
</dbReference>
<dbReference type="SUPFAM" id="SSF49562">
    <property type="entry name" value="C2 domain (Calcium/lipid-binding domain, CaLB)"/>
    <property type="match status" value="1"/>
</dbReference>
<feature type="compositionally biased region" description="Polar residues" evidence="2">
    <location>
        <begin position="938"/>
        <end position="948"/>
    </location>
</feature>
<feature type="compositionally biased region" description="Polar residues" evidence="2">
    <location>
        <begin position="729"/>
        <end position="738"/>
    </location>
</feature>
<dbReference type="InterPro" id="IPR029058">
    <property type="entry name" value="AB_hydrolase_fold"/>
</dbReference>
<evidence type="ECO:0000256" key="1">
    <source>
        <dbReference type="ARBA" id="ARBA00008889"/>
    </source>
</evidence>
<feature type="region of interest" description="Disordered" evidence="2">
    <location>
        <begin position="938"/>
        <end position="963"/>
    </location>
</feature>
<feature type="compositionally biased region" description="Low complexity" evidence="2">
    <location>
        <begin position="949"/>
        <end position="959"/>
    </location>
</feature>
<feature type="region of interest" description="Disordered" evidence="2">
    <location>
        <begin position="722"/>
        <end position="744"/>
    </location>
</feature>
<feature type="region of interest" description="Disordered" evidence="2">
    <location>
        <begin position="969"/>
        <end position="988"/>
    </location>
</feature>
<feature type="compositionally biased region" description="Basic and acidic residues" evidence="2">
    <location>
        <begin position="385"/>
        <end position="395"/>
    </location>
</feature>
<dbReference type="InterPro" id="IPR035892">
    <property type="entry name" value="C2_domain_sf"/>
</dbReference>
<dbReference type="SUPFAM" id="SSF160369">
    <property type="entry name" value="Ribosomal protein L10-like"/>
    <property type="match status" value="1"/>
</dbReference>
<protein>
    <submittedName>
        <fullName evidence="3">Uncharacterized protein</fullName>
    </submittedName>
</protein>
<evidence type="ECO:0000313" key="3">
    <source>
        <dbReference type="EMBL" id="KAF8388315.1"/>
    </source>
</evidence>
<dbReference type="Gene3D" id="6.10.250.290">
    <property type="match status" value="1"/>
</dbReference>
<dbReference type="SUPFAM" id="SSF56219">
    <property type="entry name" value="DNase I-like"/>
    <property type="match status" value="1"/>
</dbReference>
<comment type="similarity">
    <text evidence="1">Belongs to the universal ribosomal protein uL10 family.</text>
</comment>
<organism evidence="3 4">
    <name type="scientific">Tetracentron sinense</name>
    <name type="common">Spur-leaf</name>
    <dbReference type="NCBI Taxonomy" id="13715"/>
    <lineage>
        <taxon>Eukaryota</taxon>
        <taxon>Viridiplantae</taxon>
        <taxon>Streptophyta</taxon>
        <taxon>Embryophyta</taxon>
        <taxon>Tracheophyta</taxon>
        <taxon>Spermatophyta</taxon>
        <taxon>Magnoliopsida</taxon>
        <taxon>Trochodendrales</taxon>
        <taxon>Trochodendraceae</taxon>
        <taxon>Tetracentron</taxon>
    </lineage>
</organism>
<gene>
    <name evidence="3" type="ORF">HHK36_026981</name>
</gene>
<feature type="region of interest" description="Disordered" evidence="2">
    <location>
        <begin position="380"/>
        <end position="413"/>
    </location>
</feature>
<comment type="caution">
    <text evidence="3">The sequence shown here is derived from an EMBL/GenBank/DDBJ whole genome shotgun (WGS) entry which is preliminary data.</text>
</comment>